<dbReference type="EMBL" id="FPAG01000005">
    <property type="protein sequence ID" value="SFS83918.1"/>
    <property type="molecule type" value="Genomic_DNA"/>
</dbReference>
<feature type="signal peptide" evidence="1">
    <location>
        <begin position="1"/>
        <end position="22"/>
    </location>
</feature>
<dbReference type="Proteomes" id="UP000183209">
    <property type="component" value="Unassembled WGS sequence"/>
</dbReference>
<evidence type="ECO:0000313" key="2">
    <source>
        <dbReference type="EMBL" id="SFS83918.1"/>
    </source>
</evidence>
<dbReference type="RefSeq" id="WP_074978364.1">
    <property type="nucleotide sequence ID" value="NZ_FPAG01000005.1"/>
</dbReference>
<sequence length="82" mass="8931">MKKMKLIIGSTAFLVAVAAAIASTNVPTENLADQYYRINGSGQCVETNCDPLNTGTLCEFTVYETKLSQSQCDNPVIESRRP</sequence>
<reference evidence="2 3" key="1">
    <citation type="submission" date="2016-10" db="EMBL/GenBank/DDBJ databases">
        <authorList>
            <person name="de Groot N.N."/>
        </authorList>
    </citation>
    <scope>NUCLEOTIDE SEQUENCE [LARGE SCALE GENOMIC DNA]</scope>
    <source>
        <strain evidence="2 3">CGMCC 1.6114</strain>
    </source>
</reference>
<gene>
    <name evidence="2" type="ORF">SAMN04487906_1836</name>
</gene>
<evidence type="ECO:0008006" key="4">
    <source>
        <dbReference type="Google" id="ProtNLM"/>
    </source>
</evidence>
<name>A0A1I6T4F3_9FLAO</name>
<accession>A0A1I6T4F3</accession>
<protein>
    <recommendedName>
        <fullName evidence="4">NVEALA protein</fullName>
    </recommendedName>
</protein>
<dbReference type="InterPro" id="IPR045391">
    <property type="entry name" value="DUF6520"/>
</dbReference>
<organism evidence="2 3">
    <name type="scientific">Zhouia amylolytica</name>
    <dbReference type="NCBI Taxonomy" id="376730"/>
    <lineage>
        <taxon>Bacteria</taxon>
        <taxon>Pseudomonadati</taxon>
        <taxon>Bacteroidota</taxon>
        <taxon>Flavobacteriia</taxon>
        <taxon>Flavobacteriales</taxon>
        <taxon>Flavobacteriaceae</taxon>
        <taxon>Zhouia</taxon>
    </lineage>
</organism>
<keyword evidence="1" id="KW-0732">Signal</keyword>
<dbReference type="Pfam" id="PF20130">
    <property type="entry name" value="DUF6520"/>
    <property type="match status" value="1"/>
</dbReference>
<feature type="chain" id="PRO_5010220673" description="NVEALA protein" evidence="1">
    <location>
        <begin position="23"/>
        <end position="82"/>
    </location>
</feature>
<proteinExistence type="predicted"/>
<dbReference type="AlphaFoldDB" id="A0A1I6T4F3"/>
<evidence type="ECO:0000256" key="1">
    <source>
        <dbReference type="SAM" id="SignalP"/>
    </source>
</evidence>
<evidence type="ECO:0000313" key="3">
    <source>
        <dbReference type="Proteomes" id="UP000183209"/>
    </source>
</evidence>